<reference evidence="2" key="2">
    <citation type="submission" date="2021-02" db="EMBL/GenBank/DDBJ databases">
        <authorList>
            <person name="Kimball J.A."/>
            <person name="Haas M.W."/>
            <person name="Macchietto M."/>
            <person name="Kono T."/>
            <person name="Duquette J."/>
            <person name="Shao M."/>
        </authorList>
    </citation>
    <scope>NUCLEOTIDE SEQUENCE</scope>
    <source>
        <tissue evidence="2">Fresh leaf tissue</tissue>
    </source>
</reference>
<dbReference type="Proteomes" id="UP000729402">
    <property type="component" value="Unassembled WGS sequence"/>
</dbReference>
<dbReference type="EMBL" id="JAAALK010000080">
    <property type="protein sequence ID" value="KAG8092065.1"/>
    <property type="molecule type" value="Genomic_DNA"/>
</dbReference>
<dbReference type="AlphaFoldDB" id="A0A8J6BT37"/>
<sequence length="243" mass="25033">MQTMATATAVDDTTSCEEAAAHAPNNGSAALCRAAAIDSDVTSCRGLRRASEGSDAPLPGGVAVGPPGRRHYRWRLGEGSVALLSGGAVAAQGFAALRPGGAATGLGPAALLLGDTAADPVPSHRPRRCWLLGACFPSCEAGDPSGPPLRGLFGGSPCARRPSPAPACAQEHRRSKVLGVQVGTERKSPVLLTFPPDFGLAVVFLRWRLNASLWSSMSLPPHPLDLVSSGGVSRRYPNAAWSR</sequence>
<comment type="caution">
    <text evidence="2">The sequence shown here is derived from an EMBL/GenBank/DDBJ whole genome shotgun (WGS) entry which is preliminary data.</text>
</comment>
<reference evidence="2" key="1">
    <citation type="journal article" date="2021" name="bioRxiv">
        <title>Whole Genome Assembly and Annotation of Northern Wild Rice, Zizania palustris L., Supports a Whole Genome Duplication in the Zizania Genus.</title>
        <authorList>
            <person name="Haas M."/>
            <person name="Kono T."/>
            <person name="Macchietto M."/>
            <person name="Millas R."/>
            <person name="McGilp L."/>
            <person name="Shao M."/>
            <person name="Duquette J."/>
            <person name="Hirsch C.N."/>
            <person name="Kimball J."/>
        </authorList>
    </citation>
    <scope>NUCLEOTIDE SEQUENCE</scope>
    <source>
        <tissue evidence="2">Fresh leaf tissue</tissue>
    </source>
</reference>
<name>A0A8J6BT37_ZIZPA</name>
<keyword evidence="3" id="KW-1185">Reference proteome</keyword>
<evidence type="ECO:0000313" key="2">
    <source>
        <dbReference type="EMBL" id="KAG8092065.1"/>
    </source>
</evidence>
<evidence type="ECO:0000313" key="3">
    <source>
        <dbReference type="Proteomes" id="UP000729402"/>
    </source>
</evidence>
<accession>A0A8J6BT37</accession>
<protein>
    <submittedName>
        <fullName evidence="2">Uncharacterized protein</fullName>
    </submittedName>
</protein>
<evidence type="ECO:0000256" key="1">
    <source>
        <dbReference type="SAM" id="MobiDB-lite"/>
    </source>
</evidence>
<gene>
    <name evidence="2" type="ORF">GUJ93_ZPchr0012g18896</name>
</gene>
<feature type="region of interest" description="Disordered" evidence="1">
    <location>
        <begin position="48"/>
        <end position="67"/>
    </location>
</feature>
<organism evidence="2 3">
    <name type="scientific">Zizania palustris</name>
    <name type="common">Northern wild rice</name>
    <dbReference type="NCBI Taxonomy" id="103762"/>
    <lineage>
        <taxon>Eukaryota</taxon>
        <taxon>Viridiplantae</taxon>
        <taxon>Streptophyta</taxon>
        <taxon>Embryophyta</taxon>
        <taxon>Tracheophyta</taxon>
        <taxon>Spermatophyta</taxon>
        <taxon>Magnoliopsida</taxon>
        <taxon>Liliopsida</taxon>
        <taxon>Poales</taxon>
        <taxon>Poaceae</taxon>
        <taxon>BOP clade</taxon>
        <taxon>Oryzoideae</taxon>
        <taxon>Oryzeae</taxon>
        <taxon>Zizaniinae</taxon>
        <taxon>Zizania</taxon>
    </lineage>
</organism>
<feature type="compositionally biased region" description="Low complexity" evidence="1">
    <location>
        <begin position="56"/>
        <end position="67"/>
    </location>
</feature>
<proteinExistence type="predicted"/>